<keyword evidence="2" id="KW-1185">Reference proteome</keyword>
<evidence type="ECO:0000313" key="1">
    <source>
        <dbReference type="EMBL" id="OQP56789.1"/>
    </source>
</evidence>
<dbReference type="EMBL" id="LWBP01000196">
    <property type="protein sequence ID" value="OQP56789.1"/>
    <property type="molecule type" value="Genomic_DNA"/>
</dbReference>
<protein>
    <recommendedName>
        <fullName evidence="3">UspA domain-containing protein</fullName>
    </recommendedName>
</protein>
<dbReference type="Proteomes" id="UP000192276">
    <property type="component" value="Unassembled WGS sequence"/>
</dbReference>
<organism evidence="1 2">
    <name type="scientific">Niastella populi</name>
    <dbReference type="NCBI Taxonomy" id="550983"/>
    <lineage>
        <taxon>Bacteria</taxon>
        <taxon>Pseudomonadati</taxon>
        <taxon>Bacteroidota</taxon>
        <taxon>Chitinophagia</taxon>
        <taxon>Chitinophagales</taxon>
        <taxon>Chitinophagaceae</taxon>
        <taxon>Niastella</taxon>
    </lineage>
</organism>
<comment type="caution">
    <text evidence="1">The sequence shown here is derived from an EMBL/GenBank/DDBJ whole genome shotgun (WGS) entry which is preliminary data.</text>
</comment>
<name>A0A1V9FEJ0_9BACT</name>
<proteinExistence type="predicted"/>
<dbReference type="CDD" id="cd00293">
    <property type="entry name" value="USP-like"/>
    <property type="match status" value="1"/>
</dbReference>
<dbReference type="AlphaFoldDB" id="A0A1V9FEJ0"/>
<gene>
    <name evidence="1" type="ORF">A4R26_25415</name>
</gene>
<reference evidence="2" key="1">
    <citation type="submission" date="2016-04" db="EMBL/GenBank/DDBJ databases">
        <authorList>
            <person name="Chen L."/>
            <person name="Zhuang W."/>
            <person name="Wang G."/>
        </authorList>
    </citation>
    <scope>NUCLEOTIDE SEQUENCE [LARGE SCALE GENOMIC DNA]</scope>
    <source>
        <strain evidence="2">208</strain>
    </source>
</reference>
<sequence length="168" mass="19072">MGYRDFFIGSNAYYTIKRAACPVLLIPEQNKWSEFRKILFPVRPTLFSSKLFDVICELTRHNTQKCMLQLLGVVPGELKNTISILSKTVQEAKKQYNKEKFDIALSNGKSNDIAEYVLQRSKAINADLVVISQGLDLPSNPFFIGPFSQRIINHAKTPVLSLVRTSYN</sequence>
<evidence type="ECO:0000313" key="2">
    <source>
        <dbReference type="Proteomes" id="UP000192276"/>
    </source>
</evidence>
<dbReference type="SUPFAM" id="SSF52402">
    <property type="entry name" value="Adenine nucleotide alpha hydrolases-like"/>
    <property type="match status" value="1"/>
</dbReference>
<evidence type="ECO:0008006" key="3">
    <source>
        <dbReference type="Google" id="ProtNLM"/>
    </source>
</evidence>
<dbReference type="Gene3D" id="3.40.50.12370">
    <property type="match status" value="1"/>
</dbReference>
<accession>A0A1V9FEJ0</accession>